<dbReference type="Pfam" id="PF00858">
    <property type="entry name" value="ASC"/>
    <property type="match status" value="1"/>
</dbReference>
<dbReference type="PRINTS" id="PR01078">
    <property type="entry name" value="AMINACHANNEL"/>
</dbReference>
<evidence type="ECO:0000256" key="4">
    <source>
        <dbReference type="ARBA" id="ARBA00022461"/>
    </source>
</evidence>
<dbReference type="EMBL" id="JABXBU010000030">
    <property type="protein sequence ID" value="KAF8784906.1"/>
    <property type="molecule type" value="Genomic_DNA"/>
</dbReference>
<keyword evidence="11 12" id="KW-0407">Ion channel</keyword>
<dbReference type="GO" id="GO:0015280">
    <property type="term" value="F:ligand-gated sodium channel activity"/>
    <property type="evidence" value="ECO:0007669"/>
    <property type="project" value="TreeGrafter"/>
</dbReference>
<evidence type="ECO:0000256" key="9">
    <source>
        <dbReference type="ARBA" id="ARBA00023136"/>
    </source>
</evidence>
<keyword evidence="6 13" id="KW-1133">Transmembrane helix</keyword>
<evidence type="ECO:0000313" key="15">
    <source>
        <dbReference type="Proteomes" id="UP000807504"/>
    </source>
</evidence>
<evidence type="ECO:0000256" key="11">
    <source>
        <dbReference type="ARBA" id="ARBA00023303"/>
    </source>
</evidence>
<protein>
    <submittedName>
        <fullName evidence="14">Degenerin mec-4 like protein</fullName>
    </submittedName>
</protein>
<dbReference type="InterPro" id="IPR001873">
    <property type="entry name" value="ENaC"/>
</dbReference>
<name>A0A8T0F1A0_ARGBR</name>
<dbReference type="PANTHER" id="PTHR11690">
    <property type="entry name" value="AMILORIDE-SENSITIVE SODIUM CHANNEL-RELATED"/>
    <property type="match status" value="1"/>
</dbReference>
<evidence type="ECO:0000313" key="14">
    <source>
        <dbReference type="EMBL" id="KAF8784906.1"/>
    </source>
</evidence>
<comment type="similarity">
    <text evidence="2 12">Belongs to the amiloride-sensitive sodium channel (TC 1.A.6) family.</text>
</comment>
<sequence length="237" mass="27109">MILKVDPVQYLPISHTVGMIIVIHNPSDEPNPEDRGITIAPGFETHVSLKQKEIHRLPFPYKDKCVLYGSEELPLARSRKQCTESCIQEFNFAACDCIEPTFWKTAKHKHCDTANSTQADCLDNLIKDLAVEGTNCQYPPACVSVFYDEQITKALWPSKAYFFKKHQHSESFFKKYRKSHAKVRIFFSNREKSKYEQKANFQISELLSCLGGEIGLWLGISLLVLSEIMEAILFIIS</sequence>
<comment type="subcellular location">
    <subcellularLocation>
        <location evidence="1">Membrane</location>
        <topology evidence="1">Multi-pass membrane protein</topology>
    </subcellularLocation>
</comment>
<keyword evidence="5 12" id="KW-0812">Transmembrane</keyword>
<dbReference type="GO" id="GO:0005886">
    <property type="term" value="C:plasma membrane"/>
    <property type="evidence" value="ECO:0007669"/>
    <property type="project" value="TreeGrafter"/>
</dbReference>
<dbReference type="Gene3D" id="1.10.287.770">
    <property type="entry name" value="YojJ-like"/>
    <property type="match status" value="1"/>
</dbReference>
<evidence type="ECO:0000256" key="5">
    <source>
        <dbReference type="ARBA" id="ARBA00022692"/>
    </source>
</evidence>
<keyword evidence="15" id="KW-1185">Reference proteome</keyword>
<feature type="transmembrane region" description="Helical" evidence="13">
    <location>
        <begin position="214"/>
        <end position="236"/>
    </location>
</feature>
<dbReference type="PANTHER" id="PTHR11690:SF248">
    <property type="entry name" value="PICKPOCKET 17, ISOFORM A"/>
    <property type="match status" value="1"/>
</dbReference>
<evidence type="ECO:0000256" key="6">
    <source>
        <dbReference type="ARBA" id="ARBA00022989"/>
    </source>
</evidence>
<evidence type="ECO:0000256" key="3">
    <source>
        <dbReference type="ARBA" id="ARBA00022448"/>
    </source>
</evidence>
<keyword evidence="4 12" id="KW-0894">Sodium channel</keyword>
<evidence type="ECO:0000256" key="12">
    <source>
        <dbReference type="RuleBase" id="RU000679"/>
    </source>
</evidence>
<evidence type="ECO:0000256" key="8">
    <source>
        <dbReference type="ARBA" id="ARBA00023065"/>
    </source>
</evidence>
<keyword evidence="3 12" id="KW-0813">Transport</keyword>
<dbReference type="AlphaFoldDB" id="A0A8T0F1A0"/>
<accession>A0A8T0F1A0</accession>
<reference evidence="14" key="1">
    <citation type="journal article" date="2020" name="bioRxiv">
        <title>Chromosome-level reference genome of the European wasp spider Argiope bruennichi: a resource for studies on range expansion and evolutionary adaptation.</title>
        <authorList>
            <person name="Sheffer M.M."/>
            <person name="Hoppe A."/>
            <person name="Krehenwinkel H."/>
            <person name="Uhl G."/>
            <person name="Kuss A.W."/>
            <person name="Jensen L."/>
            <person name="Jensen C."/>
            <person name="Gillespie R.G."/>
            <person name="Hoff K.J."/>
            <person name="Prost S."/>
        </authorList>
    </citation>
    <scope>NUCLEOTIDE SEQUENCE</scope>
</reference>
<gene>
    <name evidence="14" type="ORF">HNY73_010518</name>
</gene>
<proteinExistence type="inferred from homology"/>
<comment type="caution">
    <text evidence="14">The sequence shown here is derived from an EMBL/GenBank/DDBJ whole genome shotgun (WGS) entry which is preliminary data.</text>
</comment>
<organism evidence="14 15">
    <name type="scientific">Argiope bruennichi</name>
    <name type="common">Wasp spider</name>
    <name type="synonym">Aranea bruennichi</name>
    <dbReference type="NCBI Taxonomy" id="94029"/>
    <lineage>
        <taxon>Eukaryota</taxon>
        <taxon>Metazoa</taxon>
        <taxon>Ecdysozoa</taxon>
        <taxon>Arthropoda</taxon>
        <taxon>Chelicerata</taxon>
        <taxon>Arachnida</taxon>
        <taxon>Araneae</taxon>
        <taxon>Araneomorphae</taxon>
        <taxon>Entelegynae</taxon>
        <taxon>Araneoidea</taxon>
        <taxon>Araneidae</taxon>
        <taxon>Argiope</taxon>
    </lineage>
</organism>
<evidence type="ECO:0000256" key="7">
    <source>
        <dbReference type="ARBA" id="ARBA00023053"/>
    </source>
</evidence>
<keyword evidence="7" id="KW-0915">Sodium</keyword>
<reference evidence="14" key="2">
    <citation type="submission" date="2020-06" db="EMBL/GenBank/DDBJ databases">
        <authorList>
            <person name="Sheffer M."/>
        </authorList>
    </citation>
    <scope>NUCLEOTIDE SEQUENCE</scope>
</reference>
<dbReference type="Proteomes" id="UP000807504">
    <property type="component" value="Unassembled WGS sequence"/>
</dbReference>
<keyword evidence="9 13" id="KW-0472">Membrane</keyword>
<keyword evidence="10 12" id="KW-0739">Sodium transport</keyword>
<evidence type="ECO:0000256" key="1">
    <source>
        <dbReference type="ARBA" id="ARBA00004141"/>
    </source>
</evidence>
<evidence type="ECO:0000256" key="13">
    <source>
        <dbReference type="SAM" id="Phobius"/>
    </source>
</evidence>
<keyword evidence="8 12" id="KW-0406">Ion transport</keyword>
<evidence type="ECO:0000256" key="2">
    <source>
        <dbReference type="ARBA" id="ARBA00007193"/>
    </source>
</evidence>
<evidence type="ECO:0000256" key="10">
    <source>
        <dbReference type="ARBA" id="ARBA00023201"/>
    </source>
</evidence>